<evidence type="ECO:0000313" key="1">
    <source>
        <dbReference type="EMBL" id="AZJ32160.1"/>
    </source>
</evidence>
<dbReference type="Gene3D" id="3.10.450.50">
    <property type="match status" value="1"/>
</dbReference>
<proteinExistence type="predicted"/>
<dbReference type="RefSeq" id="WP_073183431.1">
    <property type="nucleotide sequence ID" value="NZ_CP032544.1"/>
</dbReference>
<dbReference type="EMBL" id="CP032544">
    <property type="protein sequence ID" value="AZJ32160.1"/>
    <property type="molecule type" value="Genomic_DNA"/>
</dbReference>
<keyword evidence="2" id="KW-1185">Reference proteome</keyword>
<gene>
    <name evidence="1" type="ORF">D6200_06080</name>
</gene>
<organism evidence="1 2">
    <name type="scientific">Tenacibaculum mesophilum</name>
    <dbReference type="NCBI Taxonomy" id="104268"/>
    <lineage>
        <taxon>Bacteria</taxon>
        <taxon>Pseudomonadati</taxon>
        <taxon>Bacteroidota</taxon>
        <taxon>Flavobacteriia</taxon>
        <taxon>Flavobacteriales</taxon>
        <taxon>Flavobacteriaceae</taxon>
        <taxon>Tenacibaculum</taxon>
    </lineage>
</organism>
<name>A0ABN5T6V5_9FLAO</name>
<accession>A0ABN5T6V5</accession>
<dbReference type="Proteomes" id="UP000269693">
    <property type="component" value="Chromosome"/>
</dbReference>
<evidence type="ECO:0000313" key="2">
    <source>
        <dbReference type="Proteomes" id="UP000269693"/>
    </source>
</evidence>
<sequence>MKFICTAVVSFFFLFSFSQEKEDTKGKLLASIYGSKQQKVINYGKSFISGDRLFYGNIDRSGINSLSPSDEELIEQTLNNYIEGSSFNKMNTLKNSFYKYVTFYLTGKDGFKQFSTEEYSNFFSSNKKGEFNGRGQERSFQLI</sequence>
<protein>
    <submittedName>
        <fullName evidence="1">Uncharacterized protein</fullName>
    </submittedName>
</protein>
<reference evidence="1 2" key="1">
    <citation type="submission" date="2018-09" db="EMBL/GenBank/DDBJ databases">
        <title>Insights into the microbiota of Asian seabass (Lates calcarifer) with tenacibaculosis symptoms and description of sp. nov. Tenacibaculum singaporense.</title>
        <authorList>
            <person name="Miyake S."/>
            <person name="Soh M."/>
            <person name="Azman M.N."/>
            <person name="Ngoh S.Y."/>
            <person name="Orban L."/>
            <person name="Seedorf H."/>
        </authorList>
    </citation>
    <scope>NUCLEOTIDE SEQUENCE [LARGE SCALE GENOMIC DNA]</scope>
    <source>
        <strain evidence="1 2">DSM 13764</strain>
    </source>
</reference>